<dbReference type="Proteomes" id="UP000184315">
    <property type="component" value="Unassembled WGS sequence"/>
</dbReference>
<dbReference type="RefSeq" id="WP_072719607.1">
    <property type="nucleotide sequence ID" value="NZ_LN889802.1"/>
</dbReference>
<gene>
    <name evidence="2" type="ORF">PL9214500157</name>
</gene>
<protein>
    <submittedName>
        <fullName evidence="2">Putative glycosyl transferase</fullName>
    </submittedName>
</protein>
<keyword evidence="2" id="KW-0808">Transferase</keyword>
<dbReference type="InterPro" id="IPR001296">
    <property type="entry name" value="Glyco_trans_1"/>
</dbReference>
<organism evidence="2 3">
    <name type="scientific">Planktothrix tepida PCC 9214</name>
    <dbReference type="NCBI Taxonomy" id="671072"/>
    <lineage>
        <taxon>Bacteria</taxon>
        <taxon>Bacillati</taxon>
        <taxon>Cyanobacteriota</taxon>
        <taxon>Cyanophyceae</taxon>
        <taxon>Oscillatoriophycideae</taxon>
        <taxon>Oscillatoriales</taxon>
        <taxon>Microcoleaceae</taxon>
        <taxon>Planktothrix</taxon>
    </lineage>
</organism>
<dbReference type="CDD" id="cd01635">
    <property type="entry name" value="Glycosyltransferase_GTB-type"/>
    <property type="match status" value="1"/>
</dbReference>
<dbReference type="EMBL" id="CZDF01000156">
    <property type="protein sequence ID" value="CUR32910.1"/>
    <property type="molecule type" value="Genomic_DNA"/>
</dbReference>
<evidence type="ECO:0000259" key="1">
    <source>
        <dbReference type="Pfam" id="PF00534"/>
    </source>
</evidence>
<dbReference type="AlphaFoldDB" id="A0A1J1LL32"/>
<keyword evidence="3" id="KW-1185">Reference proteome</keyword>
<sequence length="405" mass="47351">MGIGNYQRQKQYFNTDQIYKPLEEIYVDLDSWTNEIFELESGRYENVNFSIILPPLMYEGQFIKGLYFSESVDLLNKVLPQLSDTFFSIADSLWCSYPWSNTADGYFTLYDNPSRETWFRKTDPQRANKILIPASHSDFIHEYLIAPQPFTVKDIDVLCVSRLSPVNNLPIIAEALKIYKKKYNKLLKTIFILEDDFDPNSIHKLSSEAQLEWQKVKNILVNPLDYIQIISQVDYYQERPLYYSRSKIYLIGSLLDGKNSSLAEAMSCNTPVICFQAFNQYARGQAQIFPQGSGFLSEFDAESLADTLHTAKDNLTTFKPRLNYLKYQGRKHFFNTCLDYFSHYFSTIPDYEQGQAYHNLWLDLAIQHNYQISLHDFLYGRSPRSQIQGLVNIYKTINQWIKIQS</sequence>
<dbReference type="OrthoDB" id="439652at2"/>
<dbReference type="Gene3D" id="3.40.50.2000">
    <property type="entry name" value="Glycogen Phosphorylase B"/>
    <property type="match status" value="1"/>
</dbReference>
<accession>A0A1J1LL32</accession>
<proteinExistence type="predicted"/>
<dbReference type="Pfam" id="PF00534">
    <property type="entry name" value="Glycos_transf_1"/>
    <property type="match status" value="1"/>
</dbReference>
<feature type="domain" description="Glycosyl transferase family 1" evidence="1">
    <location>
        <begin position="150"/>
        <end position="329"/>
    </location>
</feature>
<evidence type="ECO:0000313" key="3">
    <source>
        <dbReference type="Proteomes" id="UP000184315"/>
    </source>
</evidence>
<dbReference type="GO" id="GO:0016757">
    <property type="term" value="F:glycosyltransferase activity"/>
    <property type="evidence" value="ECO:0007669"/>
    <property type="project" value="InterPro"/>
</dbReference>
<reference evidence="3" key="1">
    <citation type="submission" date="2015-10" db="EMBL/GenBank/DDBJ databases">
        <authorList>
            <person name="Regsiter A."/>
            <person name="william w."/>
        </authorList>
    </citation>
    <scope>NUCLEOTIDE SEQUENCE [LARGE SCALE GENOMIC DNA]</scope>
</reference>
<evidence type="ECO:0000313" key="2">
    <source>
        <dbReference type="EMBL" id="CUR32910.1"/>
    </source>
</evidence>
<name>A0A1J1LL32_9CYAN</name>
<dbReference type="STRING" id="671072.PL9214500157"/>
<dbReference type="SUPFAM" id="SSF53756">
    <property type="entry name" value="UDP-Glycosyltransferase/glycogen phosphorylase"/>
    <property type="match status" value="1"/>
</dbReference>